<evidence type="ECO:0000313" key="2">
    <source>
        <dbReference type="EMBL" id="EKV30916.1"/>
    </source>
</evidence>
<evidence type="ECO:0000256" key="1">
    <source>
        <dbReference type="SAM" id="SignalP"/>
    </source>
</evidence>
<dbReference type="eggNOG" id="COG3784">
    <property type="taxonomic scope" value="Bacteria"/>
</dbReference>
<dbReference type="AlphaFoldDB" id="K9HR62"/>
<dbReference type="Pfam" id="PF07027">
    <property type="entry name" value="DUF1318"/>
    <property type="match status" value="1"/>
</dbReference>
<evidence type="ECO:0008006" key="4">
    <source>
        <dbReference type="Google" id="ProtNLM"/>
    </source>
</evidence>
<dbReference type="OrthoDB" id="7362294at2"/>
<protein>
    <recommendedName>
        <fullName evidence="4">DUF1318 domain-containing protein</fullName>
    </recommendedName>
</protein>
<comment type="caution">
    <text evidence="2">The sequence shown here is derived from an EMBL/GenBank/DDBJ whole genome shotgun (WGS) entry which is preliminary data.</text>
</comment>
<keyword evidence="3" id="KW-1185">Reference proteome</keyword>
<dbReference type="EMBL" id="ANHY01000007">
    <property type="protein sequence ID" value="EKV30916.1"/>
    <property type="molecule type" value="Genomic_DNA"/>
</dbReference>
<sequence length="111" mass="11770">MLRRLAAGFLVLLGLAVAAPTGALALDLDTARAQGLVGERYDGLIGPVQGGGEVQALVARINSERMEEYRRIAEQRGVPVSAVQKLVGEKLVNNAAPGTFVMTPSGDWRKK</sequence>
<dbReference type="STRING" id="1238182.C882_4253"/>
<evidence type="ECO:0000313" key="3">
    <source>
        <dbReference type="Proteomes" id="UP000009881"/>
    </source>
</evidence>
<keyword evidence="1" id="KW-0732">Signal</keyword>
<feature type="chain" id="PRO_5003931762" description="DUF1318 domain-containing protein" evidence="1">
    <location>
        <begin position="26"/>
        <end position="111"/>
    </location>
</feature>
<proteinExistence type="predicted"/>
<dbReference type="InterPro" id="IPR008309">
    <property type="entry name" value="YdbL"/>
</dbReference>
<organism evidence="2 3">
    <name type="scientific">Caenispirillum salinarum AK4</name>
    <dbReference type="NCBI Taxonomy" id="1238182"/>
    <lineage>
        <taxon>Bacteria</taxon>
        <taxon>Pseudomonadati</taxon>
        <taxon>Pseudomonadota</taxon>
        <taxon>Alphaproteobacteria</taxon>
        <taxon>Rhodospirillales</taxon>
        <taxon>Novispirillaceae</taxon>
        <taxon>Caenispirillum</taxon>
    </lineage>
</organism>
<gene>
    <name evidence="2" type="ORF">C882_4253</name>
</gene>
<dbReference type="RefSeq" id="WP_009540361.1">
    <property type="nucleotide sequence ID" value="NZ_ANHY01000007.1"/>
</dbReference>
<dbReference type="Proteomes" id="UP000009881">
    <property type="component" value="Unassembled WGS sequence"/>
</dbReference>
<dbReference type="PIRSF" id="PIRSF025560">
    <property type="entry name" value="UCP025560"/>
    <property type="match status" value="1"/>
</dbReference>
<reference evidence="2 3" key="1">
    <citation type="journal article" date="2013" name="Genome Announc.">
        <title>Draft Genome Sequence of an Alphaproteobacterium, Caenispirillum salinarum AK4(T), Isolated from a Solar Saltern.</title>
        <authorList>
            <person name="Khatri I."/>
            <person name="Singh A."/>
            <person name="Korpole S."/>
            <person name="Pinnaka A.K."/>
            <person name="Subramanian S."/>
        </authorList>
    </citation>
    <scope>NUCLEOTIDE SEQUENCE [LARGE SCALE GENOMIC DNA]</scope>
    <source>
        <strain evidence="2 3">AK4</strain>
    </source>
</reference>
<accession>K9HR62</accession>
<name>K9HR62_9PROT</name>
<feature type="signal peptide" evidence="1">
    <location>
        <begin position="1"/>
        <end position="25"/>
    </location>
</feature>